<dbReference type="OrthoDB" id="20018at2759"/>
<evidence type="ECO:0000313" key="5">
    <source>
        <dbReference type="Proteomes" id="UP000053831"/>
    </source>
</evidence>
<reference evidence="4 5" key="1">
    <citation type="submission" date="2015-07" db="EMBL/GenBank/DDBJ databases">
        <title>The genome of the fungus Escovopsis weberi, a specialized disease agent of ant agriculture.</title>
        <authorList>
            <person name="de Man T.J."/>
            <person name="Stajich J.E."/>
            <person name="Kubicek C.P."/>
            <person name="Chenthamara K."/>
            <person name="Atanasova L."/>
            <person name="Druzhinina I.S."/>
            <person name="Birnbaum S."/>
            <person name="Barribeau S.M."/>
            <person name="Teiling C."/>
            <person name="Suen G."/>
            <person name="Currie C."/>
            <person name="Gerardo N.M."/>
        </authorList>
    </citation>
    <scope>NUCLEOTIDE SEQUENCE [LARGE SCALE GENOMIC DNA]</scope>
</reference>
<proteinExistence type="inferred from homology"/>
<keyword evidence="5" id="KW-1185">Reference proteome</keyword>
<evidence type="ECO:0000256" key="3">
    <source>
        <dbReference type="SAM" id="MobiDB-lite"/>
    </source>
</evidence>
<dbReference type="GO" id="GO:0016197">
    <property type="term" value="P:endosomal transport"/>
    <property type="evidence" value="ECO:0007669"/>
    <property type="project" value="TreeGrafter"/>
</dbReference>
<dbReference type="STRING" id="150374.A0A0M9VW58"/>
<name>A0A0M9VW58_ESCWE</name>
<dbReference type="EMBL" id="LGSR01000006">
    <property type="protein sequence ID" value="KOS21715.1"/>
    <property type="molecule type" value="Genomic_DNA"/>
</dbReference>
<feature type="region of interest" description="Disordered" evidence="3">
    <location>
        <begin position="1"/>
        <end position="34"/>
    </location>
</feature>
<accession>A0A0M9VW58</accession>
<evidence type="ECO:0000313" key="4">
    <source>
        <dbReference type="EMBL" id="KOS21715.1"/>
    </source>
</evidence>
<comment type="similarity">
    <text evidence="1">Belongs to the BLOC1S1 family.</text>
</comment>
<feature type="compositionally biased region" description="Acidic residues" evidence="3">
    <location>
        <begin position="24"/>
        <end position="34"/>
    </location>
</feature>
<protein>
    <recommendedName>
        <fullName evidence="2">Biogenesis of lysosome-related organelles complex 1 subunit 1</fullName>
    </recommendedName>
</protein>
<evidence type="ECO:0000256" key="2">
    <source>
        <dbReference type="ARBA" id="ARBA00019577"/>
    </source>
</evidence>
<dbReference type="PANTHER" id="PTHR13073">
    <property type="entry name" value="BLOC-1 COMPLEX SUBUNIT 1"/>
    <property type="match status" value="1"/>
</dbReference>
<dbReference type="Proteomes" id="UP000053831">
    <property type="component" value="Unassembled WGS sequence"/>
</dbReference>
<evidence type="ECO:0000256" key="1">
    <source>
        <dbReference type="ARBA" id="ARBA00007133"/>
    </source>
</evidence>
<dbReference type="AlphaFoldDB" id="A0A0M9VW58"/>
<organism evidence="4 5">
    <name type="scientific">Escovopsis weberi</name>
    <dbReference type="NCBI Taxonomy" id="150374"/>
    <lineage>
        <taxon>Eukaryota</taxon>
        <taxon>Fungi</taxon>
        <taxon>Dikarya</taxon>
        <taxon>Ascomycota</taxon>
        <taxon>Pezizomycotina</taxon>
        <taxon>Sordariomycetes</taxon>
        <taxon>Hypocreomycetidae</taxon>
        <taxon>Hypocreales</taxon>
        <taxon>Hypocreaceae</taxon>
        <taxon>Escovopsis</taxon>
    </lineage>
</organism>
<gene>
    <name evidence="4" type="ORF">ESCO_001690</name>
</gene>
<dbReference type="InterPro" id="IPR009395">
    <property type="entry name" value="BLOC1S1"/>
</dbReference>
<sequence length="167" mass="17685">MTSSATNVQRGLVHGPPAHGDSDAHDDDDDDDDDLVHVHTLQGVVLTLPDLSVVGVGHHPSLPSASTERHITQARAAVVASIGNMLDAELQSRAQMLHDNAAVLDAQERDVARAAGLLGRESARLAKEADGAARKLKEVGNVQNWAEVLERGFLVLEETTRPGGGEE</sequence>
<dbReference type="Pfam" id="PF06320">
    <property type="entry name" value="GCN5L1"/>
    <property type="match status" value="1"/>
</dbReference>
<dbReference type="PANTHER" id="PTHR13073:SF0">
    <property type="entry name" value="BIOGENESIS OF LYSOSOME-RELATED ORGANELLES COMPLEX 1 SUBUNIT 1"/>
    <property type="match status" value="1"/>
</dbReference>
<dbReference type="GO" id="GO:0031083">
    <property type="term" value="C:BLOC-1 complex"/>
    <property type="evidence" value="ECO:0007669"/>
    <property type="project" value="InterPro"/>
</dbReference>
<comment type="caution">
    <text evidence="4">The sequence shown here is derived from an EMBL/GenBank/DDBJ whole genome shotgun (WGS) entry which is preliminary data.</text>
</comment>